<evidence type="ECO:0000256" key="4">
    <source>
        <dbReference type="ARBA" id="ARBA00023002"/>
    </source>
</evidence>
<evidence type="ECO:0000256" key="1">
    <source>
        <dbReference type="ARBA" id="ARBA00001974"/>
    </source>
</evidence>
<sequence>MSGRLLVVGAGQAGVEVASSARGLGWDGPITLIGQEPHAPYARPPLSKAFLKGEASLESLALRSVAFYAEQRIDLVLDEQVAHLNLTGEEAVSASGRRWPFDRLVLATGAQPRPLPIDGADLDGVLMLRDVRDAGILAQRLATVTDLVVIGGGFVGLEVAATATAAGVRTSVVEAAPALMNRVVSAATAGFVEAAHLAAGARVFTGVRPHRLHGEGGAVSAVVLEDGRELPAQLVLVGVGARPRDELARAAGLRCDDGIIVDEHSFASDGRTLAVGDCANLPDPSPAPEPAPRLRLESVDNAVEQAKVAAATLVGAPRPYRGVPWFWSDQGALKLQIAGLARADDDIVIRPDARPGRMTVLRYRSAHLVAAECVNNPADFLVLRKALGAGVSLPREKAEDTSLSLKRYLQVAPA</sequence>
<gene>
    <name evidence="7" type="ORF">A4R43_24320</name>
</gene>
<evidence type="ECO:0000256" key="2">
    <source>
        <dbReference type="ARBA" id="ARBA00022630"/>
    </source>
</evidence>
<feature type="domain" description="FAD/NAD(P)-binding" evidence="5">
    <location>
        <begin position="4"/>
        <end position="306"/>
    </location>
</feature>
<dbReference type="InterPro" id="IPR050446">
    <property type="entry name" value="FAD-oxidoreductase/Apoptosis"/>
</dbReference>
<evidence type="ECO:0000313" key="8">
    <source>
        <dbReference type="Proteomes" id="UP000250434"/>
    </source>
</evidence>
<dbReference type="InterPro" id="IPR036188">
    <property type="entry name" value="FAD/NAD-bd_sf"/>
</dbReference>
<dbReference type="GO" id="GO:0016651">
    <property type="term" value="F:oxidoreductase activity, acting on NAD(P)H"/>
    <property type="evidence" value="ECO:0007669"/>
    <property type="project" value="TreeGrafter"/>
</dbReference>
<dbReference type="PANTHER" id="PTHR43557:SF2">
    <property type="entry name" value="RIESKE DOMAIN-CONTAINING PROTEIN-RELATED"/>
    <property type="match status" value="1"/>
</dbReference>
<organism evidence="7 8">
    <name type="scientific">Amycolatopsis albispora</name>
    <dbReference type="NCBI Taxonomy" id="1804986"/>
    <lineage>
        <taxon>Bacteria</taxon>
        <taxon>Bacillati</taxon>
        <taxon>Actinomycetota</taxon>
        <taxon>Actinomycetes</taxon>
        <taxon>Pseudonocardiales</taxon>
        <taxon>Pseudonocardiaceae</taxon>
        <taxon>Amycolatopsis</taxon>
    </lineage>
</organism>
<protein>
    <submittedName>
        <fullName evidence="7">Ferredoxin</fullName>
    </submittedName>
</protein>
<dbReference type="Pfam" id="PF14759">
    <property type="entry name" value="Reductase_C"/>
    <property type="match status" value="1"/>
</dbReference>
<dbReference type="Gene3D" id="3.30.390.30">
    <property type="match status" value="1"/>
</dbReference>
<dbReference type="KEGG" id="aab:A4R43_24320"/>
<dbReference type="Gene3D" id="3.50.50.60">
    <property type="entry name" value="FAD/NAD(P)-binding domain"/>
    <property type="match status" value="2"/>
</dbReference>
<dbReference type="GO" id="GO:0005737">
    <property type="term" value="C:cytoplasm"/>
    <property type="evidence" value="ECO:0007669"/>
    <property type="project" value="TreeGrafter"/>
</dbReference>
<evidence type="ECO:0000259" key="5">
    <source>
        <dbReference type="Pfam" id="PF07992"/>
    </source>
</evidence>
<feature type="domain" description="Reductase C-terminal" evidence="6">
    <location>
        <begin position="325"/>
        <end position="408"/>
    </location>
</feature>
<dbReference type="OrthoDB" id="4475657at2"/>
<evidence type="ECO:0000313" key="7">
    <source>
        <dbReference type="EMBL" id="AXB45239.1"/>
    </source>
</evidence>
<dbReference type="PRINTS" id="PR00368">
    <property type="entry name" value="FADPNR"/>
</dbReference>
<dbReference type="PRINTS" id="PR00411">
    <property type="entry name" value="PNDRDTASEI"/>
</dbReference>
<keyword evidence="8" id="KW-1185">Reference proteome</keyword>
<name>A0A344LB15_9PSEU</name>
<dbReference type="SUPFAM" id="SSF55424">
    <property type="entry name" value="FAD/NAD-linked reductases, dimerisation (C-terminal) domain"/>
    <property type="match status" value="1"/>
</dbReference>
<evidence type="ECO:0000256" key="3">
    <source>
        <dbReference type="ARBA" id="ARBA00022827"/>
    </source>
</evidence>
<keyword evidence="4" id="KW-0560">Oxidoreductase</keyword>
<dbReference type="InterPro" id="IPR023753">
    <property type="entry name" value="FAD/NAD-binding_dom"/>
</dbReference>
<dbReference type="SUPFAM" id="SSF51905">
    <property type="entry name" value="FAD/NAD(P)-binding domain"/>
    <property type="match status" value="2"/>
</dbReference>
<dbReference type="InterPro" id="IPR028202">
    <property type="entry name" value="Reductase_C"/>
</dbReference>
<accession>A0A344LB15</accession>
<dbReference type="AlphaFoldDB" id="A0A344LB15"/>
<reference evidence="7 8" key="1">
    <citation type="submission" date="2016-04" db="EMBL/GenBank/DDBJ databases">
        <title>Complete genome sequence and analysis of deep-sea sediment isolate, Amycolatopsis sp. WP1.</title>
        <authorList>
            <person name="Wang H."/>
            <person name="Chen S."/>
            <person name="Wu Q."/>
        </authorList>
    </citation>
    <scope>NUCLEOTIDE SEQUENCE [LARGE SCALE GENOMIC DNA]</scope>
    <source>
        <strain evidence="7 8">WP1</strain>
    </source>
</reference>
<evidence type="ECO:0000259" key="6">
    <source>
        <dbReference type="Pfam" id="PF14759"/>
    </source>
</evidence>
<comment type="cofactor">
    <cofactor evidence="1">
        <name>FAD</name>
        <dbReference type="ChEBI" id="CHEBI:57692"/>
    </cofactor>
</comment>
<proteinExistence type="predicted"/>
<keyword evidence="3" id="KW-0274">FAD</keyword>
<dbReference type="Proteomes" id="UP000250434">
    <property type="component" value="Chromosome"/>
</dbReference>
<dbReference type="RefSeq" id="WP_113694495.1">
    <property type="nucleotide sequence ID" value="NZ_CP015163.1"/>
</dbReference>
<dbReference type="EMBL" id="CP015163">
    <property type="protein sequence ID" value="AXB45239.1"/>
    <property type="molecule type" value="Genomic_DNA"/>
</dbReference>
<dbReference type="InterPro" id="IPR016156">
    <property type="entry name" value="FAD/NAD-linked_Rdtase_dimer_sf"/>
</dbReference>
<keyword evidence="2" id="KW-0285">Flavoprotein</keyword>
<dbReference type="Pfam" id="PF07992">
    <property type="entry name" value="Pyr_redox_2"/>
    <property type="match status" value="1"/>
</dbReference>
<dbReference type="PANTHER" id="PTHR43557">
    <property type="entry name" value="APOPTOSIS-INDUCING FACTOR 1"/>
    <property type="match status" value="1"/>
</dbReference>